<name>M1BM15_SOLTU</name>
<dbReference type="EnsemblPlants" id="PGSC0003DMT400048146">
    <property type="protein sequence ID" value="PGSC0003DMT400048146"/>
    <property type="gene ID" value="PGSC0003DMG400018706"/>
</dbReference>
<feature type="chain" id="PRO_5004012551" evidence="1">
    <location>
        <begin position="23"/>
        <end position="177"/>
    </location>
</feature>
<evidence type="ECO:0000256" key="1">
    <source>
        <dbReference type="SAM" id="SignalP"/>
    </source>
</evidence>
<accession>M1BM15</accession>
<evidence type="ECO:0000313" key="4">
    <source>
        <dbReference type="Proteomes" id="UP000011115"/>
    </source>
</evidence>
<dbReference type="InterPro" id="IPR023631">
    <property type="entry name" value="Amidase_dom"/>
</dbReference>
<keyword evidence="4" id="KW-1185">Reference proteome</keyword>
<dbReference type="PANTHER" id="PTHR42678:SF28">
    <property type="entry name" value="AMIDASE DOMAIN-CONTAINING PROTEIN"/>
    <property type="match status" value="1"/>
</dbReference>
<dbReference type="SUPFAM" id="SSF75304">
    <property type="entry name" value="Amidase signature (AS) enzymes"/>
    <property type="match status" value="1"/>
</dbReference>
<dbReference type="ExpressionAtlas" id="M1BM15">
    <property type="expression patterns" value="baseline"/>
</dbReference>
<dbReference type="Pfam" id="PF01425">
    <property type="entry name" value="Amidase"/>
    <property type="match status" value="1"/>
</dbReference>
<sequence length="177" mass="19364">MSVLAILFISLILSNFSNKTEAKTFSFKETTIDDIHKAFKQNKLTSRQLVEFYLNEIQRSNPILKGIIEVNPDALILADKADQERKSNASKSLSRLHGIPVLVKDNIATKDKLNTTAGSLALVGSIVPQDAGVVKKLRNVGAIILGKATMTEWAASRATNLPNGWNGRLGQALVSHW</sequence>
<dbReference type="Gene3D" id="3.90.1300.10">
    <property type="entry name" value="Amidase signature (AS) domain"/>
    <property type="match status" value="1"/>
</dbReference>
<reference evidence="4" key="1">
    <citation type="journal article" date="2011" name="Nature">
        <title>Genome sequence and analysis of the tuber crop potato.</title>
        <authorList>
            <consortium name="The Potato Genome Sequencing Consortium"/>
        </authorList>
    </citation>
    <scope>NUCLEOTIDE SEQUENCE [LARGE SCALE GENOMIC DNA]</scope>
    <source>
        <strain evidence="4">cv. DM1-3 516 R44</strain>
    </source>
</reference>
<gene>
    <name evidence="3" type="primary">LOC102592174</name>
</gene>
<dbReference type="Gramene" id="PGSC0003DMT400048146">
    <property type="protein sequence ID" value="PGSC0003DMT400048146"/>
    <property type="gene ID" value="PGSC0003DMG400018706"/>
</dbReference>
<keyword evidence="1" id="KW-0732">Signal</keyword>
<feature type="signal peptide" evidence="1">
    <location>
        <begin position="1"/>
        <end position="22"/>
    </location>
</feature>
<reference evidence="3" key="2">
    <citation type="submission" date="2015-06" db="UniProtKB">
        <authorList>
            <consortium name="EnsemblPlants"/>
        </authorList>
    </citation>
    <scope>IDENTIFICATION</scope>
    <source>
        <strain evidence="3">DM1-3 516 R44</strain>
    </source>
</reference>
<dbReference type="InterPro" id="IPR036928">
    <property type="entry name" value="AS_sf"/>
</dbReference>
<dbReference type="OrthoDB" id="566138at2759"/>
<evidence type="ECO:0000259" key="2">
    <source>
        <dbReference type="Pfam" id="PF01425"/>
    </source>
</evidence>
<protein>
    <submittedName>
        <fullName evidence="3">Amidase family protein</fullName>
    </submittedName>
</protein>
<feature type="domain" description="Amidase" evidence="2">
    <location>
        <begin position="49"/>
        <end position="160"/>
    </location>
</feature>
<dbReference type="Proteomes" id="UP000011115">
    <property type="component" value="Unassembled WGS sequence"/>
</dbReference>
<evidence type="ECO:0000313" key="3">
    <source>
        <dbReference type="EnsemblPlants" id="PGSC0003DMT400048146"/>
    </source>
</evidence>
<proteinExistence type="predicted"/>
<dbReference type="AlphaFoldDB" id="M1BM15"/>
<dbReference type="HOGENOM" id="CLU_129001_0_0_1"/>
<organism evidence="3 4">
    <name type="scientific">Solanum tuberosum</name>
    <name type="common">Potato</name>
    <dbReference type="NCBI Taxonomy" id="4113"/>
    <lineage>
        <taxon>Eukaryota</taxon>
        <taxon>Viridiplantae</taxon>
        <taxon>Streptophyta</taxon>
        <taxon>Embryophyta</taxon>
        <taxon>Tracheophyta</taxon>
        <taxon>Spermatophyta</taxon>
        <taxon>Magnoliopsida</taxon>
        <taxon>eudicotyledons</taxon>
        <taxon>Gunneridae</taxon>
        <taxon>Pentapetalae</taxon>
        <taxon>asterids</taxon>
        <taxon>lamiids</taxon>
        <taxon>Solanales</taxon>
        <taxon>Solanaceae</taxon>
        <taxon>Solanoideae</taxon>
        <taxon>Solaneae</taxon>
        <taxon>Solanum</taxon>
    </lineage>
</organism>
<dbReference type="PANTHER" id="PTHR42678">
    <property type="entry name" value="AMIDASE"/>
    <property type="match status" value="1"/>
</dbReference>